<dbReference type="InterPro" id="IPR002885">
    <property type="entry name" value="PPR_rpt"/>
</dbReference>
<reference evidence="4" key="1">
    <citation type="journal article" date="2023" name="Nat. Commun.">
        <title>Diploid and tetraploid genomes of Acorus and the evolution of monocots.</title>
        <authorList>
            <person name="Ma L."/>
            <person name="Liu K.W."/>
            <person name="Li Z."/>
            <person name="Hsiao Y.Y."/>
            <person name="Qi Y."/>
            <person name="Fu T."/>
            <person name="Tang G.D."/>
            <person name="Zhang D."/>
            <person name="Sun W.H."/>
            <person name="Liu D.K."/>
            <person name="Li Y."/>
            <person name="Chen G.Z."/>
            <person name="Liu X.D."/>
            <person name="Liao X.Y."/>
            <person name="Jiang Y.T."/>
            <person name="Yu X."/>
            <person name="Hao Y."/>
            <person name="Huang J."/>
            <person name="Zhao X.W."/>
            <person name="Ke S."/>
            <person name="Chen Y.Y."/>
            <person name="Wu W.L."/>
            <person name="Hsu J.L."/>
            <person name="Lin Y.F."/>
            <person name="Huang M.D."/>
            <person name="Li C.Y."/>
            <person name="Huang L."/>
            <person name="Wang Z.W."/>
            <person name="Zhao X."/>
            <person name="Zhong W.Y."/>
            <person name="Peng D.H."/>
            <person name="Ahmad S."/>
            <person name="Lan S."/>
            <person name="Zhang J.S."/>
            <person name="Tsai W.C."/>
            <person name="Van de Peer Y."/>
            <person name="Liu Z.J."/>
        </authorList>
    </citation>
    <scope>NUCLEOTIDE SEQUENCE</scope>
    <source>
        <strain evidence="4">SCP</strain>
    </source>
</reference>
<feature type="transmembrane region" description="Helical" evidence="3">
    <location>
        <begin position="250"/>
        <end position="268"/>
    </location>
</feature>
<gene>
    <name evidence="4" type="ORF">QJS04_geneDACA008831</name>
</gene>
<dbReference type="NCBIfam" id="TIGR00756">
    <property type="entry name" value="PPR"/>
    <property type="match status" value="1"/>
</dbReference>
<dbReference type="InterPro" id="IPR011990">
    <property type="entry name" value="TPR-like_helical_dom_sf"/>
</dbReference>
<name>A0AAV9AD42_ACOGR</name>
<dbReference type="Gene3D" id="1.25.40.10">
    <property type="entry name" value="Tetratricopeptide repeat domain"/>
    <property type="match status" value="1"/>
</dbReference>
<keyword evidence="1" id="KW-0677">Repeat</keyword>
<evidence type="ECO:0000313" key="4">
    <source>
        <dbReference type="EMBL" id="KAK1262061.1"/>
    </source>
</evidence>
<keyword evidence="3" id="KW-0812">Transmembrane</keyword>
<dbReference type="Pfam" id="PF01535">
    <property type="entry name" value="PPR"/>
    <property type="match status" value="3"/>
</dbReference>
<dbReference type="PANTHER" id="PTHR47003:SF3">
    <property type="entry name" value="SMALL RIBOSOMAL SUBUNIT PROTEIN MS81 (RPPR8)"/>
    <property type="match status" value="1"/>
</dbReference>
<keyword evidence="5" id="KW-1185">Reference proteome</keyword>
<organism evidence="4 5">
    <name type="scientific">Acorus gramineus</name>
    <name type="common">Dwarf sweet flag</name>
    <dbReference type="NCBI Taxonomy" id="55184"/>
    <lineage>
        <taxon>Eukaryota</taxon>
        <taxon>Viridiplantae</taxon>
        <taxon>Streptophyta</taxon>
        <taxon>Embryophyta</taxon>
        <taxon>Tracheophyta</taxon>
        <taxon>Spermatophyta</taxon>
        <taxon>Magnoliopsida</taxon>
        <taxon>Liliopsida</taxon>
        <taxon>Acoraceae</taxon>
        <taxon>Acorus</taxon>
    </lineage>
</organism>
<sequence>MVCEKTHLPLQTSPNYGRYLNRRPRSVLLLSPSSRCADVKLFDEATNRRCRNPNRHHLSSINGFFCTDNQNHTPIPFDESSLDDSGVRVTPEDVEEVLKLSYSHPATAVKFFRWSGHRIGHRHSPYSWNLMVDLLGKNLLFDAMWDSVKSMRNERLLSLATFASVFGSYVSAGRTGEAILTFDQMVHYGIPRDVTALNSLLSAICRDGRTVDAKALFDRAKAEIRPDADTYAILLEGWENEVDAGNGRRTFLMLLVFVIFFLLLILAVK</sequence>
<keyword evidence="3" id="KW-0472">Membrane</keyword>
<dbReference type="AlphaFoldDB" id="A0AAV9AD42"/>
<comment type="caution">
    <text evidence="4">The sequence shown here is derived from an EMBL/GenBank/DDBJ whole genome shotgun (WGS) entry which is preliminary data.</text>
</comment>
<keyword evidence="3" id="KW-1133">Transmembrane helix</keyword>
<evidence type="ECO:0000256" key="2">
    <source>
        <dbReference type="PROSITE-ProRule" id="PRU00708"/>
    </source>
</evidence>
<reference evidence="4" key="2">
    <citation type="submission" date="2023-06" db="EMBL/GenBank/DDBJ databases">
        <authorList>
            <person name="Ma L."/>
            <person name="Liu K.-W."/>
            <person name="Li Z."/>
            <person name="Hsiao Y.-Y."/>
            <person name="Qi Y."/>
            <person name="Fu T."/>
            <person name="Tang G."/>
            <person name="Zhang D."/>
            <person name="Sun W.-H."/>
            <person name="Liu D.-K."/>
            <person name="Li Y."/>
            <person name="Chen G.-Z."/>
            <person name="Liu X.-D."/>
            <person name="Liao X.-Y."/>
            <person name="Jiang Y.-T."/>
            <person name="Yu X."/>
            <person name="Hao Y."/>
            <person name="Huang J."/>
            <person name="Zhao X.-W."/>
            <person name="Ke S."/>
            <person name="Chen Y.-Y."/>
            <person name="Wu W.-L."/>
            <person name="Hsu J.-L."/>
            <person name="Lin Y.-F."/>
            <person name="Huang M.-D."/>
            <person name="Li C.-Y."/>
            <person name="Huang L."/>
            <person name="Wang Z.-W."/>
            <person name="Zhao X."/>
            <person name="Zhong W.-Y."/>
            <person name="Peng D.-H."/>
            <person name="Ahmad S."/>
            <person name="Lan S."/>
            <person name="Zhang J.-S."/>
            <person name="Tsai W.-C."/>
            <person name="Van De Peer Y."/>
            <person name="Liu Z.-J."/>
        </authorList>
    </citation>
    <scope>NUCLEOTIDE SEQUENCE</scope>
    <source>
        <strain evidence="4">SCP</strain>
        <tissue evidence="4">Leaves</tissue>
    </source>
</reference>
<proteinExistence type="predicted"/>
<protein>
    <submittedName>
        <fullName evidence="4">Pentatricopeptide repeat-containing protein</fullName>
    </submittedName>
</protein>
<dbReference type="GO" id="GO:0008380">
    <property type="term" value="P:RNA splicing"/>
    <property type="evidence" value="ECO:0007669"/>
    <property type="project" value="InterPro"/>
</dbReference>
<dbReference type="Proteomes" id="UP001179952">
    <property type="component" value="Unassembled WGS sequence"/>
</dbReference>
<dbReference type="PROSITE" id="PS51375">
    <property type="entry name" value="PPR"/>
    <property type="match status" value="1"/>
</dbReference>
<dbReference type="EMBL" id="JAUJYN010000010">
    <property type="protein sequence ID" value="KAK1262061.1"/>
    <property type="molecule type" value="Genomic_DNA"/>
</dbReference>
<dbReference type="PANTHER" id="PTHR47003">
    <property type="entry name" value="OS01G0970900 PROTEIN"/>
    <property type="match status" value="1"/>
</dbReference>
<evidence type="ECO:0000256" key="3">
    <source>
        <dbReference type="SAM" id="Phobius"/>
    </source>
</evidence>
<evidence type="ECO:0000256" key="1">
    <source>
        <dbReference type="ARBA" id="ARBA00022737"/>
    </source>
</evidence>
<dbReference type="InterPro" id="IPR044578">
    <property type="entry name" value="BIR6-like"/>
</dbReference>
<evidence type="ECO:0000313" key="5">
    <source>
        <dbReference type="Proteomes" id="UP001179952"/>
    </source>
</evidence>
<feature type="repeat" description="PPR" evidence="2">
    <location>
        <begin position="158"/>
        <end position="192"/>
    </location>
</feature>
<accession>A0AAV9AD42</accession>